<gene>
    <name evidence="1" type="ORF">PVAG01_00527</name>
</gene>
<comment type="caution">
    <text evidence="1">The sequence shown here is derived from an EMBL/GenBank/DDBJ whole genome shotgun (WGS) entry which is preliminary data.</text>
</comment>
<sequence length="113" mass="12648">MKTHGGLKDDEASDAAWEAARGAASGGAKWGFYSAALGGVGYAISPIYRGLTIQFKVFLQMSGMVMGAMLEADHRLREYEAKVRMHKRMVRDRAVWESYEKEFEQAPKSDKKQ</sequence>
<reference evidence="1 2" key="1">
    <citation type="submission" date="2024-06" db="EMBL/GenBank/DDBJ databases">
        <title>Complete genome of Phlyctema vagabunda strain 19-DSS-EL-015.</title>
        <authorList>
            <person name="Fiorenzani C."/>
        </authorList>
    </citation>
    <scope>NUCLEOTIDE SEQUENCE [LARGE SCALE GENOMIC DNA]</scope>
    <source>
        <strain evidence="1 2">19-DSS-EL-015</strain>
    </source>
</reference>
<name>A0ABR4PUJ3_9HELO</name>
<evidence type="ECO:0000313" key="2">
    <source>
        <dbReference type="Proteomes" id="UP001629113"/>
    </source>
</evidence>
<dbReference type="Proteomes" id="UP001629113">
    <property type="component" value="Unassembled WGS sequence"/>
</dbReference>
<dbReference type="PANTHER" id="PTHR39153">
    <property type="entry name" value="AGR244WP"/>
    <property type="match status" value="1"/>
</dbReference>
<accession>A0ABR4PUJ3</accession>
<dbReference type="PANTHER" id="PTHR39153:SF1">
    <property type="entry name" value="AGR244WP"/>
    <property type="match status" value="1"/>
</dbReference>
<keyword evidence="2" id="KW-1185">Reference proteome</keyword>
<proteinExistence type="predicted"/>
<protein>
    <submittedName>
        <fullName evidence="1">Imidazoleglycerol-phosphate dehydratase</fullName>
    </submittedName>
</protein>
<evidence type="ECO:0000313" key="1">
    <source>
        <dbReference type="EMBL" id="KAL3427018.1"/>
    </source>
</evidence>
<dbReference type="InterPro" id="IPR038882">
    <property type="entry name" value="Rcf3"/>
</dbReference>
<organism evidence="1 2">
    <name type="scientific">Phlyctema vagabunda</name>
    <dbReference type="NCBI Taxonomy" id="108571"/>
    <lineage>
        <taxon>Eukaryota</taxon>
        <taxon>Fungi</taxon>
        <taxon>Dikarya</taxon>
        <taxon>Ascomycota</taxon>
        <taxon>Pezizomycotina</taxon>
        <taxon>Leotiomycetes</taxon>
        <taxon>Helotiales</taxon>
        <taxon>Dermateaceae</taxon>
        <taxon>Phlyctema</taxon>
    </lineage>
</organism>
<dbReference type="EMBL" id="JBFCZG010000001">
    <property type="protein sequence ID" value="KAL3427018.1"/>
    <property type="molecule type" value="Genomic_DNA"/>
</dbReference>